<dbReference type="RefSeq" id="WP_245958197.1">
    <property type="nucleotide sequence ID" value="NZ_QNRR01000006.1"/>
</dbReference>
<feature type="transmembrane region" description="Helical" evidence="1">
    <location>
        <begin position="199"/>
        <end position="218"/>
    </location>
</feature>
<feature type="transmembrane region" description="Helical" evidence="1">
    <location>
        <begin position="459"/>
        <end position="478"/>
    </location>
</feature>
<dbReference type="EMBL" id="QNRR01000006">
    <property type="protein sequence ID" value="RBP42470.1"/>
    <property type="molecule type" value="Genomic_DNA"/>
</dbReference>
<feature type="transmembrane region" description="Helical" evidence="1">
    <location>
        <begin position="359"/>
        <end position="376"/>
    </location>
</feature>
<sequence length="528" mass="55931">MAASASSSPGLLRVTKGDFDGFFGLFVDNLLQLLLIYHLCPVLCGMTPGEVTSKILPGAAVSILVGNFFYAWQAWRLAKREGRDDVTAMPYGINTVSLFAYIVFIMAPIYRQTGDASLAWKAGLFACFISGVMEFIGAAFGRALRAHAPRAALLSSLAGIAVTFIAMGFVFQLFAMPSVGVLPMLLILFCYAAKLKLPLGLPAGFVAVVLGTGLAWLLRARGLAPDWSSPSVEPIGFHVPHWSGGDLFGFLFSEVGWSYMAVIFPMGLFNIIGSLQCLESAEAAGDKYDTAPSLVANGVGSIVSACLGSPFATTLYIGHPGWKAMGARWGYSWMNGTVICVLAVLGAAGHVLQVVPLEATLGILLWIGIVMTAQAFQASPKPHALAVAMGLIPSLAAWLLVQIETTLRVAGTSLAGTADKFAPNLYVYGVIALSQGFLITSVIYPAVMAFVIDRKFQAAAMWLLVASFFSSVGLIHSYKLTPAGVENHFAWFTAAPEFTIGYAAGAVLLKVMAVVAVKGAEEVETRGE</sequence>
<feature type="transmembrane region" description="Helical" evidence="1">
    <location>
        <begin position="175"/>
        <end position="192"/>
    </location>
</feature>
<accession>A0A366HK34</accession>
<dbReference type="PANTHER" id="PTHR31610">
    <property type="entry name" value="SLR0360 PROTEIN"/>
    <property type="match status" value="1"/>
</dbReference>
<feature type="transmembrane region" description="Helical" evidence="1">
    <location>
        <begin position="498"/>
        <end position="517"/>
    </location>
</feature>
<feature type="transmembrane region" description="Helical" evidence="1">
    <location>
        <begin position="257"/>
        <end position="278"/>
    </location>
</feature>
<protein>
    <submittedName>
        <fullName evidence="2">AGZA family xanthine/uracil permease-like MFS transporter</fullName>
    </submittedName>
</protein>
<keyword evidence="1" id="KW-0472">Membrane</keyword>
<evidence type="ECO:0000313" key="2">
    <source>
        <dbReference type="EMBL" id="RBP42470.1"/>
    </source>
</evidence>
<feature type="transmembrane region" description="Helical" evidence="1">
    <location>
        <begin position="122"/>
        <end position="144"/>
    </location>
</feature>
<proteinExistence type="predicted"/>
<feature type="transmembrane region" description="Helical" evidence="1">
    <location>
        <begin position="91"/>
        <end position="110"/>
    </location>
</feature>
<reference evidence="2 3" key="1">
    <citation type="submission" date="2018-06" db="EMBL/GenBank/DDBJ databases">
        <title>Genomic Encyclopedia of Type Strains, Phase IV (KMG-IV): sequencing the most valuable type-strain genomes for metagenomic binning, comparative biology and taxonomic classification.</title>
        <authorList>
            <person name="Goeker M."/>
        </authorList>
    </citation>
    <scope>NUCLEOTIDE SEQUENCE [LARGE SCALE GENOMIC DNA]</scope>
    <source>
        <strain evidence="2 3">DSM 25532</strain>
    </source>
</reference>
<dbReference type="PANTHER" id="PTHR31610:SF0">
    <property type="entry name" value="SLC26A_SULP TRANSPORTER DOMAIN-CONTAINING PROTEIN"/>
    <property type="match status" value="1"/>
</dbReference>
<keyword evidence="1" id="KW-1133">Transmembrane helix</keyword>
<dbReference type="AlphaFoldDB" id="A0A366HK34"/>
<organism evidence="2 3">
    <name type="scientific">Roseimicrobium gellanilyticum</name>
    <dbReference type="NCBI Taxonomy" id="748857"/>
    <lineage>
        <taxon>Bacteria</taxon>
        <taxon>Pseudomonadati</taxon>
        <taxon>Verrucomicrobiota</taxon>
        <taxon>Verrucomicrobiia</taxon>
        <taxon>Verrucomicrobiales</taxon>
        <taxon>Verrucomicrobiaceae</taxon>
        <taxon>Roseimicrobium</taxon>
    </lineage>
</organism>
<feature type="transmembrane region" description="Helical" evidence="1">
    <location>
        <begin position="21"/>
        <end position="39"/>
    </location>
</feature>
<gene>
    <name evidence="2" type="ORF">DES53_106178</name>
</gene>
<evidence type="ECO:0000256" key="1">
    <source>
        <dbReference type="SAM" id="Phobius"/>
    </source>
</evidence>
<feature type="transmembrane region" description="Helical" evidence="1">
    <location>
        <begin position="151"/>
        <end position="169"/>
    </location>
</feature>
<name>A0A366HK34_9BACT</name>
<feature type="transmembrane region" description="Helical" evidence="1">
    <location>
        <begin position="51"/>
        <end position="70"/>
    </location>
</feature>
<feature type="transmembrane region" description="Helical" evidence="1">
    <location>
        <begin position="333"/>
        <end position="353"/>
    </location>
</feature>
<evidence type="ECO:0000313" key="3">
    <source>
        <dbReference type="Proteomes" id="UP000253426"/>
    </source>
</evidence>
<feature type="transmembrane region" description="Helical" evidence="1">
    <location>
        <begin position="425"/>
        <end position="452"/>
    </location>
</feature>
<dbReference type="Proteomes" id="UP000253426">
    <property type="component" value="Unassembled WGS sequence"/>
</dbReference>
<keyword evidence="3" id="KW-1185">Reference proteome</keyword>
<comment type="caution">
    <text evidence="2">The sequence shown here is derived from an EMBL/GenBank/DDBJ whole genome shotgun (WGS) entry which is preliminary data.</text>
</comment>
<keyword evidence="1" id="KW-0812">Transmembrane</keyword>